<dbReference type="Pfam" id="PF00069">
    <property type="entry name" value="Pkinase"/>
    <property type="match status" value="1"/>
</dbReference>
<keyword evidence="23" id="KW-1185">Reference proteome</keyword>
<dbReference type="Proteomes" id="UP000006882">
    <property type="component" value="Chromosome G4"/>
</dbReference>
<feature type="chain" id="PRO_5012897015" description="non-specific serine/threonine protein kinase" evidence="20">
    <location>
        <begin position="35"/>
        <end position="1034"/>
    </location>
</feature>
<dbReference type="InterPro" id="IPR032675">
    <property type="entry name" value="LRR_dom_sf"/>
</dbReference>
<comment type="catalytic activity">
    <reaction evidence="18">
        <text>L-seryl-[protein] + ATP = O-phospho-L-seryl-[protein] + ADP + H(+)</text>
        <dbReference type="Rhea" id="RHEA:17989"/>
        <dbReference type="Rhea" id="RHEA-COMP:9863"/>
        <dbReference type="Rhea" id="RHEA-COMP:11604"/>
        <dbReference type="ChEBI" id="CHEBI:15378"/>
        <dbReference type="ChEBI" id="CHEBI:29999"/>
        <dbReference type="ChEBI" id="CHEBI:30616"/>
        <dbReference type="ChEBI" id="CHEBI:83421"/>
        <dbReference type="ChEBI" id="CHEBI:456216"/>
        <dbReference type="EC" id="2.7.11.1"/>
    </reaction>
</comment>
<dbReference type="InterPro" id="IPR021720">
    <property type="entry name" value="Malectin_dom"/>
</dbReference>
<dbReference type="GO" id="GO:0004672">
    <property type="term" value="F:protein kinase activity"/>
    <property type="evidence" value="ECO:0000318"/>
    <property type="project" value="GO_Central"/>
</dbReference>
<keyword evidence="13 19" id="KW-1133">Transmembrane helix</keyword>
<dbReference type="PANTHER" id="PTHR48006">
    <property type="entry name" value="LEUCINE-RICH REPEAT-CONTAINING PROTEIN DDB_G0281931-RELATED"/>
    <property type="match status" value="1"/>
</dbReference>
<reference evidence="22 23" key="1">
    <citation type="journal article" date="2013" name="Nat. Genet.">
        <title>The high-quality draft genome of peach (Prunus persica) identifies unique patterns of genetic diversity, domestication and genome evolution.</title>
        <authorList>
            <consortium name="International Peach Genome Initiative"/>
            <person name="Verde I."/>
            <person name="Abbott A.G."/>
            <person name="Scalabrin S."/>
            <person name="Jung S."/>
            <person name="Shu S."/>
            <person name="Marroni F."/>
            <person name="Zhebentyayeva T."/>
            <person name="Dettori M.T."/>
            <person name="Grimwood J."/>
            <person name="Cattonaro F."/>
            <person name="Zuccolo A."/>
            <person name="Rossini L."/>
            <person name="Jenkins J."/>
            <person name="Vendramin E."/>
            <person name="Meisel L.A."/>
            <person name="Decroocq V."/>
            <person name="Sosinski B."/>
            <person name="Prochnik S."/>
            <person name="Mitros T."/>
            <person name="Policriti A."/>
            <person name="Cipriani G."/>
            <person name="Dondini L."/>
            <person name="Ficklin S."/>
            <person name="Goodstein D.M."/>
            <person name="Xuan P."/>
            <person name="Del Fabbro C."/>
            <person name="Aramini V."/>
            <person name="Copetti D."/>
            <person name="Gonzalez S."/>
            <person name="Horner D.S."/>
            <person name="Falchi R."/>
            <person name="Lucas S."/>
            <person name="Mica E."/>
            <person name="Maldonado J."/>
            <person name="Lazzari B."/>
            <person name="Bielenberg D."/>
            <person name="Pirona R."/>
            <person name="Miculan M."/>
            <person name="Barakat A."/>
            <person name="Testolin R."/>
            <person name="Stella A."/>
            <person name="Tartarini S."/>
            <person name="Tonutti P."/>
            <person name="Arus P."/>
            <person name="Orellana A."/>
            <person name="Wells C."/>
            <person name="Main D."/>
            <person name="Vizzotto G."/>
            <person name="Silva H."/>
            <person name="Salamini F."/>
            <person name="Schmutz J."/>
            <person name="Morgante M."/>
            <person name="Rokhsar D.S."/>
        </authorList>
    </citation>
    <scope>NUCLEOTIDE SEQUENCE [LARGE SCALE GENOMIC DNA]</scope>
    <source>
        <strain evidence="23">cv. Nemared</strain>
    </source>
</reference>
<feature type="transmembrane region" description="Helical" evidence="19">
    <location>
        <begin position="628"/>
        <end position="649"/>
    </location>
</feature>
<evidence type="ECO:0000256" key="20">
    <source>
        <dbReference type="SAM" id="SignalP"/>
    </source>
</evidence>
<gene>
    <name evidence="22" type="ORF">PRUPE_4G104700</name>
</gene>
<accession>A0A251PLS6</accession>
<evidence type="ECO:0000256" key="8">
    <source>
        <dbReference type="ARBA" id="ARBA00022729"/>
    </source>
</evidence>
<dbReference type="InterPro" id="IPR008271">
    <property type="entry name" value="Ser/Thr_kinase_AS"/>
</dbReference>
<evidence type="ECO:0000256" key="18">
    <source>
        <dbReference type="ARBA" id="ARBA00048679"/>
    </source>
</evidence>
<dbReference type="InterPro" id="IPR011009">
    <property type="entry name" value="Kinase-like_dom_sf"/>
</dbReference>
<dbReference type="eggNOG" id="ENOG502QUW9">
    <property type="taxonomic scope" value="Eukaryota"/>
</dbReference>
<dbReference type="Gene3D" id="2.60.120.430">
    <property type="entry name" value="Galactose-binding lectin"/>
    <property type="match status" value="1"/>
</dbReference>
<dbReference type="PROSITE" id="PS50011">
    <property type="entry name" value="PROTEIN_KINASE_DOM"/>
    <property type="match status" value="1"/>
</dbReference>
<dbReference type="EMBL" id="CM007654">
    <property type="protein sequence ID" value="ONI11395.1"/>
    <property type="molecule type" value="Genomic_DNA"/>
</dbReference>
<dbReference type="PANTHER" id="PTHR48006:SF34">
    <property type="entry name" value="OS08G0203700 PROTEIN"/>
    <property type="match status" value="1"/>
</dbReference>
<dbReference type="Gramene" id="ONI11395">
    <property type="protein sequence ID" value="ONI11395"/>
    <property type="gene ID" value="PRUPE_4G104700"/>
</dbReference>
<keyword evidence="16" id="KW-0325">Glycoprotein</keyword>
<keyword evidence="8 20" id="KW-0732">Signal</keyword>
<evidence type="ECO:0000256" key="3">
    <source>
        <dbReference type="ARBA" id="ARBA00022527"/>
    </source>
</evidence>
<evidence type="ECO:0000256" key="7">
    <source>
        <dbReference type="ARBA" id="ARBA00022692"/>
    </source>
</evidence>
<sequence length="1034" mass="114059">MINLRRMLKQPWPLSASFCSLCFLSCFWFQVSMAQNATTDPSEVTALLSIFRHWEMQALPIRGGEPCIGFAINGSEFEKPENNPAVSCDCTYDKNTTCHITKLRVHALNKRGMFPKEFEALRYLAVLKLDHNYFTGPLPAFIGNMSALTVLSVSHNSFSGPIPKELGNLKELFMLSFGSNNFSGTLPPELGNLVNLRLFYMDSCGLGGEIPSTFAKLINMKELYASDNPVSGKIPSFIGNWRNLTSLRFQGNSFEGPIPTSFSQLTSLESMRISDIYYVSSSLDFIRNLKNLTDLVLRNTLINGSIPTDFGEYQRLKILDLGFNNLTGQLPSSLFNMSSLTYLFLGNNSLSGPLPSQKSNQLQTIDLSYNYFSGSFPPWVTTISQLNLVVNNFTFDSSNITLPGLNCLQRNFPCNRNTPRYTNFSIKCGGPQMRGNDGILYEAEDSALGPATFNVNSAQNWAVSNAGFSDNLTQSFVETTLKQVSGADLTPELFETSRVSLGSLRYYGLGLHNGPYTVTLQFAETVFDSRDTQTSQSLGRRVFDIYIQGNLIRKDFDISNEAGGVNRAVARPFNVTVTENYLDIHLFWAGKGTCCIPEQGNYGPLISAVHAASDLAPTTPGKKSRTGLIVGIAVPVGVVILLLLFVVLYMRRKTSEKDDDEDLLGLGPRPNTFSYAELRAATEDFNPSNKLGEGGYGPVYKGTLSDGRVVAVKQLSVASHQGKSQFVTEIATISTVQHRNLVKLYGCCIEGSHRILVYEYLENKSLDQALFGRNDLHLDWPTRFNILLGTARGLAYLHEESKPRIVHRDVKASNILLDAELSPKISDFGWAKLYDDKKTHMSTRVAGTIGYLAPEYAMRGRLTEKADVFGFGVVALEILSGRPNSDDNLDPEKIYLLEWAWTLHENDQSLGLVDPRLIEFDENDATRLIKAALLCTQASPMMRPSMSRVVTILSGDIEASTVMSKPSYLADWDFKDVTTSSFLVDDDTSSTESNVLLNHQTEGSTTGASSRIDPAPSPVNVTGSLLTGIIGEGM</sequence>
<keyword evidence="10" id="KW-0547">Nucleotide-binding</keyword>
<evidence type="ECO:0000256" key="17">
    <source>
        <dbReference type="ARBA" id="ARBA00047899"/>
    </source>
</evidence>
<dbReference type="SUPFAM" id="SSF52058">
    <property type="entry name" value="L domain-like"/>
    <property type="match status" value="1"/>
</dbReference>
<dbReference type="FunFam" id="3.80.10.10:FF:000298">
    <property type="entry name" value="Putative LRR receptor-like serine/threonine-protein kinase"/>
    <property type="match status" value="1"/>
</dbReference>
<evidence type="ECO:0000256" key="10">
    <source>
        <dbReference type="ARBA" id="ARBA00022741"/>
    </source>
</evidence>
<evidence type="ECO:0000256" key="12">
    <source>
        <dbReference type="ARBA" id="ARBA00022840"/>
    </source>
</evidence>
<dbReference type="FunFam" id="3.80.10.10:FF:000766">
    <property type="entry name" value="Os05g0263100 protein"/>
    <property type="match status" value="1"/>
</dbReference>
<evidence type="ECO:0000313" key="22">
    <source>
        <dbReference type="EMBL" id="ONI11395.1"/>
    </source>
</evidence>
<feature type="domain" description="Protein kinase" evidence="21">
    <location>
        <begin position="685"/>
        <end position="969"/>
    </location>
</feature>
<keyword evidence="15" id="KW-0675">Receptor</keyword>
<evidence type="ECO:0000256" key="1">
    <source>
        <dbReference type="ARBA" id="ARBA00004479"/>
    </source>
</evidence>
<organism evidence="22 23">
    <name type="scientific">Prunus persica</name>
    <name type="common">Peach</name>
    <name type="synonym">Amygdalus persica</name>
    <dbReference type="NCBI Taxonomy" id="3760"/>
    <lineage>
        <taxon>Eukaryota</taxon>
        <taxon>Viridiplantae</taxon>
        <taxon>Streptophyta</taxon>
        <taxon>Embryophyta</taxon>
        <taxon>Tracheophyta</taxon>
        <taxon>Spermatophyta</taxon>
        <taxon>Magnoliopsida</taxon>
        <taxon>eudicotyledons</taxon>
        <taxon>Gunneridae</taxon>
        <taxon>Pentapetalae</taxon>
        <taxon>rosids</taxon>
        <taxon>fabids</taxon>
        <taxon>Rosales</taxon>
        <taxon>Rosaceae</taxon>
        <taxon>Amygdaloideae</taxon>
        <taxon>Amygdaleae</taxon>
        <taxon>Prunus</taxon>
    </lineage>
</organism>
<evidence type="ECO:0000256" key="14">
    <source>
        <dbReference type="ARBA" id="ARBA00023136"/>
    </source>
</evidence>
<dbReference type="GO" id="GO:0045088">
    <property type="term" value="P:regulation of innate immune response"/>
    <property type="evidence" value="ECO:0000318"/>
    <property type="project" value="GO_Central"/>
</dbReference>
<protein>
    <recommendedName>
        <fullName evidence="2">non-specific serine/threonine protein kinase</fullName>
        <ecNumber evidence="2">2.7.11.1</ecNumber>
    </recommendedName>
</protein>
<dbReference type="Gene3D" id="3.80.10.10">
    <property type="entry name" value="Ribonuclease Inhibitor"/>
    <property type="match status" value="2"/>
</dbReference>
<keyword evidence="11" id="KW-0418">Kinase</keyword>
<dbReference type="GO" id="GO:0004674">
    <property type="term" value="F:protein serine/threonine kinase activity"/>
    <property type="evidence" value="ECO:0007669"/>
    <property type="project" value="UniProtKB-KW"/>
</dbReference>
<dbReference type="AlphaFoldDB" id="A0A251PLS6"/>
<dbReference type="InterPro" id="IPR000719">
    <property type="entry name" value="Prot_kinase_dom"/>
</dbReference>
<keyword evidence="5" id="KW-0433">Leucine-rich repeat</keyword>
<evidence type="ECO:0000256" key="13">
    <source>
        <dbReference type="ARBA" id="ARBA00022989"/>
    </source>
</evidence>
<evidence type="ECO:0000256" key="16">
    <source>
        <dbReference type="ARBA" id="ARBA00023180"/>
    </source>
</evidence>
<dbReference type="EC" id="2.7.11.1" evidence="2"/>
<dbReference type="GO" id="GO:0005524">
    <property type="term" value="F:ATP binding"/>
    <property type="evidence" value="ECO:0007669"/>
    <property type="project" value="UniProtKB-KW"/>
</dbReference>
<dbReference type="Pfam" id="PF00560">
    <property type="entry name" value="LRR_1"/>
    <property type="match status" value="1"/>
</dbReference>
<comment type="subcellular location">
    <subcellularLocation>
        <location evidence="1">Membrane</location>
        <topology evidence="1">Single-pass type I membrane protein</topology>
    </subcellularLocation>
</comment>
<keyword evidence="14 19" id="KW-0472">Membrane</keyword>
<dbReference type="SMART" id="SM00220">
    <property type="entry name" value="S_TKc"/>
    <property type="match status" value="1"/>
</dbReference>
<evidence type="ECO:0000313" key="23">
    <source>
        <dbReference type="Proteomes" id="UP000006882"/>
    </source>
</evidence>
<dbReference type="Gene3D" id="1.10.510.10">
    <property type="entry name" value="Transferase(Phosphotransferase) domain 1"/>
    <property type="match status" value="1"/>
</dbReference>
<dbReference type="Gene3D" id="3.30.200.20">
    <property type="entry name" value="Phosphorylase Kinase, domain 1"/>
    <property type="match status" value="1"/>
</dbReference>
<keyword evidence="9" id="KW-0677">Repeat</keyword>
<dbReference type="Pfam" id="PF11721">
    <property type="entry name" value="Malectin"/>
    <property type="match status" value="1"/>
</dbReference>
<evidence type="ECO:0000256" key="15">
    <source>
        <dbReference type="ARBA" id="ARBA00023170"/>
    </source>
</evidence>
<dbReference type="SMR" id="A0A251PLS6"/>
<evidence type="ECO:0000259" key="21">
    <source>
        <dbReference type="PROSITE" id="PS50011"/>
    </source>
</evidence>
<evidence type="ECO:0000256" key="19">
    <source>
        <dbReference type="SAM" id="Phobius"/>
    </source>
</evidence>
<feature type="signal peptide" evidence="20">
    <location>
        <begin position="1"/>
        <end position="34"/>
    </location>
</feature>
<dbReference type="GO" id="GO:0005886">
    <property type="term" value="C:plasma membrane"/>
    <property type="evidence" value="ECO:0000318"/>
    <property type="project" value="GO_Central"/>
</dbReference>
<evidence type="ECO:0000256" key="4">
    <source>
        <dbReference type="ARBA" id="ARBA00022553"/>
    </source>
</evidence>
<proteinExistence type="predicted"/>
<keyword evidence="12" id="KW-0067">ATP-binding</keyword>
<dbReference type="OrthoDB" id="663146at2759"/>
<dbReference type="SUPFAM" id="SSF56112">
    <property type="entry name" value="Protein kinase-like (PK-like)"/>
    <property type="match status" value="1"/>
</dbReference>
<keyword evidence="3" id="KW-0723">Serine/threonine-protein kinase</keyword>
<evidence type="ECO:0000256" key="5">
    <source>
        <dbReference type="ARBA" id="ARBA00022614"/>
    </source>
</evidence>
<dbReference type="PROSITE" id="PS00108">
    <property type="entry name" value="PROTEIN_KINASE_ST"/>
    <property type="match status" value="1"/>
</dbReference>
<keyword evidence="7 19" id="KW-0812">Transmembrane</keyword>
<dbReference type="FunFam" id="3.30.200.20:FF:000140">
    <property type="entry name" value="Leucine-rich repeat receptor-like protein kinase"/>
    <property type="match status" value="1"/>
</dbReference>
<dbReference type="Pfam" id="PF23598">
    <property type="entry name" value="LRR_14"/>
    <property type="match status" value="1"/>
</dbReference>
<name>A0A251PLS6_PRUPE</name>
<keyword evidence="6" id="KW-0808">Transferase</keyword>
<dbReference type="CDD" id="cd14066">
    <property type="entry name" value="STKc_IRAK"/>
    <property type="match status" value="1"/>
</dbReference>
<evidence type="ECO:0000256" key="11">
    <source>
        <dbReference type="ARBA" id="ARBA00022777"/>
    </source>
</evidence>
<comment type="catalytic activity">
    <reaction evidence="17">
        <text>L-threonyl-[protein] + ATP = O-phospho-L-threonyl-[protein] + ADP + H(+)</text>
        <dbReference type="Rhea" id="RHEA:46608"/>
        <dbReference type="Rhea" id="RHEA-COMP:11060"/>
        <dbReference type="Rhea" id="RHEA-COMP:11605"/>
        <dbReference type="ChEBI" id="CHEBI:15378"/>
        <dbReference type="ChEBI" id="CHEBI:30013"/>
        <dbReference type="ChEBI" id="CHEBI:30616"/>
        <dbReference type="ChEBI" id="CHEBI:61977"/>
        <dbReference type="ChEBI" id="CHEBI:456216"/>
        <dbReference type="EC" id="2.7.11.1"/>
    </reaction>
</comment>
<dbReference type="FunFam" id="1.10.510.10:FF:000044">
    <property type="entry name" value="Putative LRR receptor-like serine/threonine-protein kinase"/>
    <property type="match status" value="1"/>
</dbReference>
<dbReference type="InterPro" id="IPR055414">
    <property type="entry name" value="LRR_R13L4/SHOC2-like"/>
</dbReference>
<evidence type="ECO:0000256" key="6">
    <source>
        <dbReference type="ARBA" id="ARBA00022679"/>
    </source>
</evidence>
<dbReference type="InterPro" id="IPR051824">
    <property type="entry name" value="LRR_Rcpt-Like_S/T_Kinase"/>
</dbReference>
<keyword evidence="4" id="KW-0597">Phosphoprotein</keyword>
<evidence type="ECO:0000256" key="9">
    <source>
        <dbReference type="ARBA" id="ARBA00022737"/>
    </source>
</evidence>
<dbReference type="InterPro" id="IPR001611">
    <property type="entry name" value="Leu-rich_rpt"/>
</dbReference>
<evidence type="ECO:0000256" key="2">
    <source>
        <dbReference type="ARBA" id="ARBA00012513"/>
    </source>
</evidence>